<keyword evidence="2" id="KW-1185">Reference proteome</keyword>
<evidence type="ECO:0000313" key="1">
    <source>
        <dbReference type="EMBL" id="ATP55760.1"/>
    </source>
</evidence>
<dbReference type="EMBL" id="CP024091">
    <property type="protein sequence ID" value="ATP55760.1"/>
    <property type="molecule type" value="Genomic_DNA"/>
</dbReference>
<evidence type="ECO:0000313" key="2">
    <source>
        <dbReference type="Proteomes" id="UP000223749"/>
    </source>
</evidence>
<proteinExistence type="predicted"/>
<accession>A0A2D1U2B5</accession>
<dbReference type="AlphaFoldDB" id="A0A2D1U2B5"/>
<name>A0A2D1U2B5_9SPHI</name>
<gene>
    <name evidence="1" type="ORF">CPT03_04390</name>
</gene>
<dbReference type="OrthoDB" id="770642at2"/>
<dbReference type="RefSeq" id="WP_099437705.1">
    <property type="nucleotide sequence ID" value="NZ_CP024091.1"/>
</dbReference>
<dbReference type="SUPFAM" id="SSF54631">
    <property type="entry name" value="CBS-domain pair"/>
    <property type="match status" value="1"/>
</dbReference>
<dbReference type="Proteomes" id="UP000223749">
    <property type="component" value="Chromosome"/>
</dbReference>
<protein>
    <recommendedName>
        <fullName evidence="3">CBS domain-containing protein</fullName>
    </recommendedName>
</protein>
<organism evidence="1 2">
    <name type="scientific">Pedobacter ginsengisoli</name>
    <dbReference type="NCBI Taxonomy" id="363852"/>
    <lineage>
        <taxon>Bacteria</taxon>
        <taxon>Pseudomonadati</taxon>
        <taxon>Bacteroidota</taxon>
        <taxon>Sphingobacteriia</taxon>
        <taxon>Sphingobacteriales</taxon>
        <taxon>Sphingobacteriaceae</taxon>
        <taxon>Pedobacter</taxon>
    </lineage>
</organism>
<reference evidence="1 2" key="1">
    <citation type="submission" date="2017-10" db="EMBL/GenBank/DDBJ databases">
        <title>Whole genome of Pedobacter ginsengisoli T01R-27 isolated from tomato rhizosphere.</title>
        <authorList>
            <person name="Weon H.-Y."/>
            <person name="Lee S.A."/>
            <person name="Sang M.K."/>
            <person name="Song J."/>
        </authorList>
    </citation>
    <scope>NUCLEOTIDE SEQUENCE [LARGE SCALE GENOMIC DNA]</scope>
    <source>
        <strain evidence="1 2">T01R-27</strain>
    </source>
</reference>
<dbReference type="InterPro" id="IPR046342">
    <property type="entry name" value="CBS_dom_sf"/>
</dbReference>
<evidence type="ECO:0008006" key="3">
    <source>
        <dbReference type="Google" id="ProtNLM"/>
    </source>
</evidence>
<dbReference type="KEGG" id="pgs:CPT03_04390"/>
<sequence length="100" mass="11805">MEIFIQGKEVFFSEWGSDEQIRLHSEQLVVDVIDIMLKKELYTMPVFYNTRQIGVIQFKDLISFITHKEYGESLIYHKLNYNLESVLVMLAQKTEPTCLV</sequence>